<dbReference type="RefSeq" id="WP_054196320.1">
    <property type="nucleotide sequence ID" value="NZ_CABMKQ010000053.1"/>
</dbReference>
<dbReference type="KEGG" id="ccoc:CCON33237_0576"/>
<dbReference type="AlphaFoldDB" id="A0A0M4TAQ0"/>
<proteinExistence type="predicted"/>
<accession>A0A0M4TAQ0</accession>
<name>A0A0M4TAQ0_9BACT</name>
<dbReference type="EMBL" id="CP012541">
    <property type="protein sequence ID" value="ALF47274.1"/>
    <property type="molecule type" value="Genomic_DNA"/>
</dbReference>
<gene>
    <name evidence="1" type="ORF">CCON33237_0576</name>
</gene>
<dbReference type="Proteomes" id="UP000066049">
    <property type="component" value="Chromosome"/>
</dbReference>
<organism evidence="1 2">
    <name type="scientific">Campylobacter concisus</name>
    <dbReference type="NCBI Taxonomy" id="199"/>
    <lineage>
        <taxon>Bacteria</taxon>
        <taxon>Pseudomonadati</taxon>
        <taxon>Campylobacterota</taxon>
        <taxon>Epsilonproteobacteria</taxon>
        <taxon>Campylobacterales</taxon>
        <taxon>Campylobacteraceae</taxon>
        <taxon>Campylobacter</taxon>
    </lineage>
</organism>
<sequence length="159" mass="18164">MSKFISFFVFILMIFGCAGEKVIVHEPLKNELLAYTSKSEIIDGTDRTLIVATYLNPIYNSDLDASKEHFLVAINPKEHASELNNIKVNNDSNATNARLLDENDKMLKFVGFSMPWALYYEVTAPSKQSDDLALSFEIYQSRPVLLNFRKVAKSLYWNQ</sequence>
<evidence type="ECO:0000313" key="2">
    <source>
        <dbReference type="Proteomes" id="UP000066049"/>
    </source>
</evidence>
<dbReference type="GeneID" id="28662250"/>
<reference evidence="2" key="1">
    <citation type="submission" date="2015-08" db="EMBL/GenBank/DDBJ databases">
        <title>Comparative genomics of the Campylobacter concisus group.</title>
        <authorList>
            <person name="Miller W.G."/>
            <person name="Yee E."/>
            <person name="Chapman M.H."/>
            <person name="Huynh S."/>
            <person name="Bono J.L."/>
            <person name="On S.L.W."/>
            <person name="St Leger J."/>
            <person name="Foster G."/>
            <person name="Parker C.T."/>
        </authorList>
    </citation>
    <scope>NUCLEOTIDE SEQUENCE [LARGE SCALE GENOMIC DNA]</scope>
    <source>
        <strain evidence="2">ATCC 33237</strain>
    </source>
</reference>
<dbReference type="PROSITE" id="PS51257">
    <property type="entry name" value="PROKAR_LIPOPROTEIN"/>
    <property type="match status" value="1"/>
</dbReference>
<evidence type="ECO:0008006" key="3">
    <source>
        <dbReference type="Google" id="ProtNLM"/>
    </source>
</evidence>
<evidence type="ECO:0000313" key="1">
    <source>
        <dbReference type="EMBL" id="ALF47274.1"/>
    </source>
</evidence>
<protein>
    <recommendedName>
        <fullName evidence="3">Lipoprotein</fullName>
    </recommendedName>
</protein>